<accession>A0ACC0A588</accession>
<name>A0ACC0A588_CATRO</name>
<keyword evidence="2" id="KW-1185">Reference proteome</keyword>
<reference evidence="2" key="1">
    <citation type="journal article" date="2023" name="Nat. Plants">
        <title>Single-cell RNA sequencing provides a high-resolution roadmap for understanding the multicellular compartmentation of specialized metabolism.</title>
        <authorList>
            <person name="Sun S."/>
            <person name="Shen X."/>
            <person name="Li Y."/>
            <person name="Li Y."/>
            <person name="Wang S."/>
            <person name="Li R."/>
            <person name="Zhang H."/>
            <person name="Shen G."/>
            <person name="Guo B."/>
            <person name="Wei J."/>
            <person name="Xu J."/>
            <person name="St-Pierre B."/>
            <person name="Chen S."/>
            <person name="Sun C."/>
        </authorList>
    </citation>
    <scope>NUCLEOTIDE SEQUENCE [LARGE SCALE GENOMIC DNA]</scope>
</reference>
<dbReference type="EMBL" id="CM044707">
    <property type="protein sequence ID" value="KAI5655364.1"/>
    <property type="molecule type" value="Genomic_DNA"/>
</dbReference>
<gene>
    <name evidence="1" type="ORF">M9H77_32551</name>
</gene>
<comment type="caution">
    <text evidence="1">The sequence shown here is derived from an EMBL/GenBank/DDBJ whole genome shotgun (WGS) entry which is preliminary data.</text>
</comment>
<dbReference type="Proteomes" id="UP001060085">
    <property type="component" value="Linkage Group LG07"/>
</dbReference>
<protein>
    <submittedName>
        <fullName evidence="1">Uncharacterized protein</fullName>
    </submittedName>
</protein>
<evidence type="ECO:0000313" key="1">
    <source>
        <dbReference type="EMBL" id="KAI5655364.1"/>
    </source>
</evidence>
<sequence>MTKQQWEGSMKSIRSHMDPEIEEQLKWIKIGKTYNSEQPQTLTYHKQNQRLWDYSIASPKTMQFKVQGLPVPYYSQSGFLWHTEWQRGHKIENNVRRCLKIIKSLHPSRDGHVKRKAELIQLVEDINKEYQSLYALYDNLRGAVRKKVHGGDETGSCSSRSSTDESFHTPEELIGKSHESNSEQYQERETKNLKSETPDSEDSSMKDKLMTSTSELEETLTTDSMSSYEVPESMEIFKDLKAQIEQSEGRRQKLLDECARLKDNLVQREEEVLSITKKQQAFEAQKSAEIEELESKINSLNLEIQTVSLHKRAIEEKVEGKSNEAKQLKEENAGLQARILELESISKVKEDQFSSLIKKSEEDDHQLLSESQSTEAEAKNLLLQMDTLSHETAETSVKIHGLIEQTNFLQQELECASRQKTELELQLREKCEEISECHSQIEKLEDKLETQALRQGTPQEKERLEAKVKELELEVSSLFGKNSYLEDQIIISNGLKVEKEELERRILELETILKERDNELSTFQKILNNQEDKMCTQITSLRSEISNFREDLETLKSEKVELLSQLEREKEASSHLEKENIELKNKVAEQRNDLIEQEDAISKLNEDHKQVQSQLADSKSSYQLAEKKMEEMAEEFCKKCEDNVRILSRRIRVAEQLHLENKEWYEKTKHIYETENKSLKEKARENETWLKQIKEISLGANELLSTQDAVALRFEECTANFLNRISKVSCELKFAKDWVCRKNKAIGHVKDDLECLLAQLDDKEAEILVFREKLWKSENKVRELEKVIIEREEGMLTLMEEKREAIRQLCVWIDYHRSRSDYYKKMISEITAGFRKTP</sequence>
<proteinExistence type="predicted"/>
<organism evidence="1 2">
    <name type="scientific">Catharanthus roseus</name>
    <name type="common">Madagascar periwinkle</name>
    <name type="synonym">Vinca rosea</name>
    <dbReference type="NCBI Taxonomy" id="4058"/>
    <lineage>
        <taxon>Eukaryota</taxon>
        <taxon>Viridiplantae</taxon>
        <taxon>Streptophyta</taxon>
        <taxon>Embryophyta</taxon>
        <taxon>Tracheophyta</taxon>
        <taxon>Spermatophyta</taxon>
        <taxon>Magnoliopsida</taxon>
        <taxon>eudicotyledons</taxon>
        <taxon>Gunneridae</taxon>
        <taxon>Pentapetalae</taxon>
        <taxon>asterids</taxon>
        <taxon>lamiids</taxon>
        <taxon>Gentianales</taxon>
        <taxon>Apocynaceae</taxon>
        <taxon>Rauvolfioideae</taxon>
        <taxon>Vinceae</taxon>
        <taxon>Catharanthinae</taxon>
        <taxon>Catharanthus</taxon>
    </lineage>
</organism>
<evidence type="ECO:0000313" key="2">
    <source>
        <dbReference type="Proteomes" id="UP001060085"/>
    </source>
</evidence>